<evidence type="ECO:0000313" key="2">
    <source>
        <dbReference type="EMBL" id="ART90552.1"/>
    </source>
</evidence>
<dbReference type="GO" id="GO:0016853">
    <property type="term" value="F:isomerase activity"/>
    <property type="evidence" value="ECO:0007669"/>
    <property type="project" value="UniProtKB-KW"/>
</dbReference>
<dbReference type="AlphaFoldDB" id="A0A2P0QJB6"/>
<evidence type="ECO:0000259" key="1">
    <source>
        <dbReference type="Pfam" id="PF01261"/>
    </source>
</evidence>
<dbReference type="PANTHER" id="PTHR12110:SF53">
    <property type="entry name" value="BLR5974 PROTEIN"/>
    <property type="match status" value="1"/>
</dbReference>
<dbReference type="InterPro" id="IPR036237">
    <property type="entry name" value="Xyl_isomerase-like_sf"/>
</dbReference>
<proteinExistence type="predicted"/>
<feature type="domain" description="Xylose isomerase-like TIM barrel" evidence="1">
    <location>
        <begin position="52"/>
        <end position="287"/>
    </location>
</feature>
<dbReference type="Gene3D" id="3.20.20.150">
    <property type="entry name" value="Divalent-metal-dependent TIM barrel enzymes"/>
    <property type="match status" value="1"/>
</dbReference>
<accession>A0A2P0QJB6</accession>
<dbReference type="InterPro" id="IPR013022">
    <property type="entry name" value="Xyl_isomerase-like_TIM-brl"/>
</dbReference>
<dbReference type="Pfam" id="PF01261">
    <property type="entry name" value="AP_endonuc_2"/>
    <property type="match status" value="1"/>
</dbReference>
<sequence length="301" mass="32932">MRRDSPLAFFPFARYYDPLWIFWESVLPATRPFGVNTYSYTLGHSAADCLTRLADQGTTSVELMMYPGHAWPCEMGAVARRSLAALVASHSLQIRTLNMPNIDVNLTAANDGMRTLSVAHLVRVIALAGDLGVPGVVIGPGKPNPLLPAPQDQLIGWFQAALDVLLPAAEAAGTRLLAENMPFAFLPDAKRLMEAITPYREVGVVYDVANAVFIGEDVREGLRHVQNRLELVHLSDTPRKVYRHDPVGGGAVDFTAFAEGLVEIGYAGEAMLEIISPEPDREISDSITRLLAMPAWQEWLA</sequence>
<name>A0A2P0QJB6_9PROT</name>
<dbReference type="SUPFAM" id="SSF51658">
    <property type="entry name" value="Xylose isomerase-like"/>
    <property type="match status" value="1"/>
</dbReference>
<reference evidence="2" key="1">
    <citation type="submission" date="2016-12" db="EMBL/GenBank/DDBJ databases">
        <title>Arsenic respiratory pathways in the anoxic pelagic waters of the Pacific Ocean.</title>
        <authorList>
            <person name="Saunders J.K."/>
            <person name="Fuchsman C.A."/>
            <person name="McKay C."/>
            <person name="Rocap G."/>
        </authorList>
    </citation>
    <scope>NUCLEOTIDE SEQUENCE</scope>
</reference>
<keyword evidence="2" id="KW-0413">Isomerase</keyword>
<dbReference type="EMBL" id="KY400105">
    <property type="protein sequence ID" value="ART90552.1"/>
    <property type="molecule type" value="Genomic_DNA"/>
</dbReference>
<organism evidence="2">
    <name type="scientific">uncultured Pseudomonadota bacterium</name>
    <dbReference type="NCBI Taxonomy" id="153809"/>
    <lineage>
        <taxon>Bacteria</taxon>
        <taxon>Pseudomonadati</taxon>
        <taxon>Pseudomonadota</taxon>
        <taxon>environmental samples</taxon>
    </lineage>
</organism>
<protein>
    <submittedName>
        <fullName evidence="2">Xylose isomerase domain-containing protein</fullName>
    </submittedName>
</protein>
<dbReference type="InterPro" id="IPR050312">
    <property type="entry name" value="IolE/XylAMocC-like"/>
</dbReference>
<dbReference type="PANTHER" id="PTHR12110">
    <property type="entry name" value="HYDROXYPYRUVATE ISOMERASE"/>
    <property type="match status" value="1"/>
</dbReference>